<dbReference type="InterPro" id="IPR057053">
    <property type="entry name" value="MYND_ZMYND11_ZMYD8"/>
</dbReference>
<dbReference type="SUPFAM" id="SSF144232">
    <property type="entry name" value="HIT/MYND zinc finger-like"/>
    <property type="match status" value="1"/>
</dbReference>
<evidence type="ECO:0000256" key="8">
    <source>
        <dbReference type="ARBA" id="ARBA00022853"/>
    </source>
</evidence>
<keyword evidence="12" id="KW-0539">Nucleus</keyword>
<dbReference type="Ensembl" id="ENSSLDT00000027256.1">
    <property type="protein sequence ID" value="ENSSLDP00000026441.1"/>
    <property type="gene ID" value="ENSSLDG00000020546.1"/>
</dbReference>
<keyword evidence="22" id="KW-1185">Reference proteome</keyword>
<keyword evidence="8" id="KW-0156">Chromatin regulator</keyword>
<dbReference type="SUPFAM" id="SSF63748">
    <property type="entry name" value="Tudor/PWWP/MBT"/>
    <property type="match status" value="1"/>
</dbReference>
<feature type="domain" description="SAMD1-like winged helix (WH)" evidence="20">
    <location>
        <begin position="6"/>
        <end position="82"/>
    </location>
</feature>
<dbReference type="Pfam" id="PF21524">
    <property type="entry name" value="SAMD1_WH"/>
    <property type="match status" value="1"/>
</dbReference>
<evidence type="ECO:0000256" key="10">
    <source>
        <dbReference type="ARBA" id="ARBA00023117"/>
    </source>
</evidence>
<keyword evidence="11" id="KW-0804">Transcription</keyword>
<dbReference type="InterPro" id="IPR036427">
    <property type="entry name" value="Bromodomain-like_sf"/>
</dbReference>
<keyword evidence="4" id="KW-0597">Phosphoprotein</keyword>
<dbReference type="PROSITE" id="PS52014">
    <property type="entry name" value="SAMD1_WH"/>
    <property type="match status" value="1"/>
</dbReference>
<evidence type="ECO:0000259" key="19">
    <source>
        <dbReference type="PROSITE" id="PS50865"/>
    </source>
</evidence>
<dbReference type="SMART" id="SM00293">
    <property type="entry name" value="PWWP"/>
    <property type="match status" value="1"/>
</dbReference>
<dbReference type="PANTHER" id="PTHR46379">
    <property type="entry name" value="ZINC FINGER MYND DOMAIN-CONTAINING"/>
    <property type="match status" value="1"/>
</dbReference>
<dbReference type="InterPro" id="IPR001487">
    <property type="entry name" value="Bromodomain"/>
</dbReference>
<keyword evidence="10 13" id="KW-0103">Bromodomain</keyword>
<dbReference type="Pfam" id="PF00439">
    <property type="entry name" value="Bromodomain"/>
    <property type="match status" value="1"/>
</dbReference>
<keyword evidence="3" id="KW-0158">Chromosome</keyword>
<reference evidence="21" key="2">
    <citation type="submission" date="2025-09" db="UniProtKB">
        <authorList>
            <consortium name="Ensembl"/>
        </authorList>
    </citation>
    <scope>IDENTIFICATION</scope>
</reference>
<dbReference type="Gene3D" id="6.10.140.2220">
    <property type="match status" value="1"/>
</dbReference>
<feature type="domain" description="Bromo" evidence="17">
    <location>
        <begin position="132"/>
        <end position="186"/>
    </location>
</feature>
<dbReference type="SUPFAM" id="SSF47370">
    <property type="entry name" value="Bromodomain"/>
    <property type="match status" value="1"/>
</dbReference>
<dbReference type="Gene3D" id="2.30.30.140">
    <property type="match status" value="1"/>
</dbReference>
<dbReference type="GO" id="GO:0005694">
    <property type="term" value="C:chromosome"/>
    <property type="evidence" value="ECO:0007669"/>
    <property type="project" value="UniProtKB-SubCell"/>
</dbReference>
<keyword evidence="9" id="KW-0805">Transcription regulation</keyword>
<evidence type="ECO:0000256" key="16">
    <source>
        <dbReference type="SAM" id="MobiDB-lite"/>
    </source>
</evidence>
<dbReference type="PROSITE" id="PS01360">
    <property type="entry name" value="ZF_MYND_1"/>
    <property type="match status" value="1"/>
</dbReference>
<dbReference type="InterPro" id="IPR047269">
    <property type="entry name" value="ZMY11"/>
</dbReference>
<evidence type="ECO:0000313" key="22">
    <source>
        <dbReference type="Proteomes" id="UP000261360"/>
    </source>
</evidence>
<dbReference type="GeneTree" id="ENSGT00940000156942"/>
<evidence type="ECO:0000256" key="4">
    <source>
        <dbReference type="ARBA" id="ARBA00022553"/>
    </source>
</evidence>
<comment type="subcellular location">
    <subcellularLocation>
        <location evidence="2">Chromosome</location>
    </subcellularLocation>
    <subcellularLocation>
        <location evidence="1">Nucleus</location>
    </subcellularLocation>
</comment>
<dbReference type="Pfam" id="PF24324">
    <property type="entry name" value="MYND_ZMYND11_ZMYD8"/>
    <property type="match status" value="1"/>
</dbReference>
<feature type="compositionally biased region" description="Polar residues" evidence="16">
    <location>
        <begin position="363"/>
        <end position="376"/>
    </location>
</feature>
<dbReference type="PANTHER" id="PTHR46379:SF1">
    <property type="entry name" value="ZINC FINGER MYND DOMAIN-CONTAINING PROTEIN 11"/>
    <property type="match status" value="1"/>
</dbReference>
<evidence type="ECO:0000259" key="17">
    <source>
        <dbReference type="PROSITE" id="PS50014"/>
    </source>
</evidence>
<proteinExistence type="predicted"/>
<dbReference type="AlphaFoldDB" id="A0A3B4YE49"/>
<dbReference type="Gene3D" id="1.20.920.10">
    <property type="entry name" value="Bromodomain-like"/>
    <property type="match status" value="1"/>
</dbReference>
<evidence type="ECO:0000256" key="11">
    <source>
        <dbReference type="ARBA" id="ARBA00023163"/>
    </source>
</evidence>
<evidence type="ECO:0000256" key="7">
    <source>
        <dbReference type="ARBA" id="ARBA00022833"/>
    </source>
</evidence>
<keyword evidence="7" id="KW-0862">Zinc</keyword>
<keyword evidence="5" id="KW-0479">Metal-binding</keyword>
<dbReference type="GO" id="GO:0003677">
    <property type="term" value="F:DNA binding"/>
    <property type="evidence" value="ECO:0007669"/>
    <property type="project" value="InterPro"/>
</dbReference>
<keyword evidence="6 14" id="KW-0863">Zinc-finger</keyword>
<dbReference type="PROSITE" id="PS50865">
    <property type="entry name" value="ZF_MYND_2"/>
    <property type="match status" value="1"/>
</dbReference>
<dbReference type="GO" id="GO:0003714">
    <property type="term" value="F:transcription corepressor activity"/>
    <property type="evidence" value="ECO:0007669"/>
    <property type="project" value="InterPro"/>
</dbReference>
<feature type="domain" description="MYND-type" evidence="19">
    <location>
        <begin position="510"/>
        <end position="545"/>
    </location>
</feature>
<dbReference type="InterPro" id="IPR000313">
    <property type="entry name" value="PWWP_dom"/>
</dbReference>
<dbReference type="FunFam" id="6.10.140.2220:FF:000002">
    <property type="entry name" value="Protein kinase C-binding protein 1 isoform C"/>
    <property type="match status" value="1"/>
</dbReference>
<dbReference type="SMART" id="SM00297">
    <property type="entry name" value="BROMO"/>
    <property type="match status" value="1"/>
</dbReference>
<dbReference type="Proteomes" id="UP000261360">
    <property type="component" value="Unplaced"/>
</dbReference>
<evidence type="ECO:0000256" key="6">
    <source>
        <dbReference type="ARBA" id="ARBA00022771"/>
    </source>
</evidence>
<evidence type="ECO:0000256" key="2">
    <source>
        <dbReference type="ARBA" id="ARBA00004286"/>
    </source>
</evidence>
<dbReference type="GO" id="GO:0140006">
    <property type="term" value="F:histone H3 reader activity"/>
    <property type="evidence" value="ECO:0007669"/>
    <property type="project" value="UniProtKB-ARBA"/>
</dbReference>
<evidence type="ECO:0000256" key="9">
    <source>
        <dbReference type="ARBA" id="ARBA00023015"/>
    </source>
</evidence>
<dbReference type="STRING" id="1841481.ENSSLDP00000026441"/>
<name>A0A3B4YE49_SERLL</name>
<evidence type="ECO:0000256" key="3">
    <source>
        <dbReference type="ARBA" id="ARBA00022454"/>
    </source>
</evidence>
<dbReference type="PROSITE" id="PS50014">
    <property type="entry name" value="BROMODOMAIN_2"/>
    <property type="match status" value="1"/>
</dbReference>
<dbReference type="GO" id="GO:0034243">
    <property type="term" value="P:regulation of transcription elongation by RNA polymerase II"/>
    <property type="evidence" value="ECO:0007669"/>
    <property type="project" value="InterPro"/>
</dbReference>
<dbReference type="PROSITE" id="PS50812">
    <property type="entry name" value="PWWP"/>
    <property type="match status" value="1"/>
</dbReference>
<evidence type="ECO:0000256" key="12">
    <source>
        <dbReference type="ARBA" id="ARBA00023242"/>
    </source>
</evidence>
<evidence type="ECO:0000256" key="13">
    <source>
        <dbReference type="PROSITE-ProRule" id="PRU00035"/>
    </source>
</evidence>
<keyword evidence="15" id="KW-0175">Coiled coil</keyword>
<evidence type="ECO:0000256" key="15">
    <source>
        <dbReference type="SAM" id="Coils"/>
    </source>
</evidence>
<evidence type="ECO:0000256" key="1">
    <source>
        <dbReference type="ARBA" id="ARBA00004123"/>
    </source>
</evidence>
<protein>
    <submittedName>
        <fullName evidence="21">Zinc finger, MYND-type containing 11</fullName>
    </submittedName>
</protein>
<feature type="domain" description="PWWP" evidence="18">
    <location>
        <begin position="228"/>
        <end position="273"/>
    </location>
</feature>
<sequence length="549" mass="63714">MSRVVKKRQADPKVVQYVWAAIEVIRNQKQIANMDRISKYLSRVFGMHPKETARQLSLAVKDGLVVETLTVGCKGSKAGIEQEGYWLPGDEMGSKKKNLNKQEMCKYLRFIVQRMKERAVDLNKKGKDIKHPMYKRLIHTALDVSNIQEVTNLSEGKYKTFEEFKADAQLIVHNTAILYGVHSDQAEIARLLFSDTCHELNELLLCKNCFYLSNARPDNWFCYPCSPSHDLVWAKMKGFGYWPAKVLQREDNQVDVRFFGHQHQRAWIPADNIQDIKVSVQQLQVKRSNGWKKACEELEVYQRFLREGRFWKTKMEENEAESSISSTSNEQLKGSQEPKAKKSRRTQMVEPKEEDPEPEMEAVSSSQEIPVSSAPQQPEKLSVSTQTKKANGGSPRTLHRGTQTNSDGACQNMCHEKYTKVFNDVKEMMKADNKRETERVVREALEKLRAEMEEEKRQAVSKAVAGAQAEMERKCKQVKEKCKEELVEEVKKLVAQNKQLISQTKKKQWCYNCEEEAMYHCCWNTSYCSIKCQQEHWHADHKRTCRRKR</sequence>
<evidence type="ECO:0000259" key="18">
    <source>
        <dbReference type="PROSITE" id="PS50812"/>
    </source>
</evidence>
<evidence type="ECO:0000259" key="20">
    <source>
        <dbReference type="PROSITE" id="PS52014"/>
    </source>
</evidence>
<feature type="region of interest" description="Disordered" evidence="16">
    <location>
        <begin position="316"/>
        <end position="406"/>
    </location>
</feature>
<dbReference type="InterPro" id="IPR048589">
    <property type="entry name" value="SAMD1-like_WH"/>
</dbReference>
<evidence type="ECO:0000256" key="5">
    <source>
        <dbReference type="ARBA" id="ARBA00022723"/>
    </source>
</evidence>
<dbReference type="GO" id="GO:0005634">
    <property type="term" value="C:nucleus"/>
    <property type="evidence" value="ECO:0007669"/>
    <property type="project" value="UniProtKB-SubCell"/>
</dbReference>
<dbReference type="GO" id="GO:0009966">
    <property type="term" value="P:regulation of signal transduction"/>
    <property type="evidence" value="ECO:0007669"/>
    <property type="project" value="TreeGrafter"/>
</dbReference>
<dbReference type="Pfam" id="PF23461">
    <property type="entry name" value="ZMYND11_CC"/>
    <property type="match status" value="1"/>
</dbReference>
<feature type="coiled-coil region" evidence="15">
    <location>
        <begin position="431"/>
        <end position="503"/>
    </location>
</feature>
<evidence type="ECO:0000313" key="21">
    <source>
        <dbReference type="Ensembl" id="ENSSLDP00000026441.1"/>
    </source>
</evidence>
<dbReference type="InterPro" id="IPR057054">
    <property type="entry name" value="ZMYND11_CC"/>
</dbReference>
<dbReference type="GO" id="GO:0008270">
    <property type="term" value="F:zinc ion binding"/>
    <property type="evidence" value="ECO:0007669"/>
    <property type="project" value="UniProtKB-KW"/>
</dbReference>
<accession>A0A3B4YE49</accession>
<dbReference type="InterPro" id="IPR002893">
    <property type="entry name" value="Znf_MYND"/>
</dbReference>
<feature type="compositionally biased region" description="Polar residues" evidence="16">
    <location>
        <begin position="321"/>
        <end position="334"/>
    </location>
</feature>
<dbReference type="InterPro" id="IPR047268">
    <property type="entry name" value="PWWP_BS69"/>
</dbReference>
<organism evidence="21 22">
    <name type="scientific">Seriola lalandi dorsalis</name>
    <dbReference type="NCBI Taxonomy" id="1841481"/>
    <lineage>
        <taxon>Eukaryota</taxon>
        <taxon>Metazoa</taxon>
        <taxon>Chordata</taxon>
        <taxon>Craniata</taxon>
        <taxon>Vertebrata</taxon>
        <taxon>Euteleostomi</taxon>
        <taxon>Actinopterygii</taxon>
        <taxon>Neopterygii</taxon>
        <taxon>Teleostei</taxon>
        <taxon>Neoteleostei</taxon>
        <taxon>Acanthomorphata</taxon>
        <taxon>Carangaria</taxon>
        <taxon>Carangiformes</taxon>
        <taxon>Carangidae</taxon>
        <taxon>Seriola</taxon>
    </lineage>
</organism>
<reference evidence="21" key="1">
    <citation type="submission" date="2025-08" db="UniProtKB">
        <authorList>
            <consortium name="Ensembl"/>
        </authorList>
    </citation>
    <scope>IDENTIFICATION</scope>
</reference>
<dbReference type="CDD" id="cd20159">
    <property type="entry name" value="PWWP_BS69"/>
    <property type="match status" value="1"/>
</dbReference>
<evidence type="ECO:0000256" key="14">
    <source>
        <dbReference type="PROSITE-ProRule" id="PRU00134"/>
    </source>
</evidence>
<dbReference type="Pfam" id="PF00855">
    <property type="entry name" value="PWWP"/>
    <property type="match status" value="1"/>
</dbReference>